<dbReference type="RefSeq" id="WP_326086495.1">
    <property type="nucleotide sequence ID" value="NZ_JARLKZ010000004.1"/>
</dbReference>
<proteinExistence type="predicted"/>
<dbReference type="Proteomes" id="UP001344632">
    <property type="component" value="Unassembled WGS sequence"/>
</dbReference>
<name>A0ABU6GJV6_9BACL</name>
<accession>A0ABU6GJV6</accession>
<protein>
    <submittedName>
        <fullName evidence="1">Uncharacterized protein</fullName>
    </submittedName>
</protein>
<sequence length="147" mass="16636">MLQAGSGIEAPAKLRFLAIELFMIHLPSGKSEPLSHFGDHYRVLMRIDTTSGSHWGEIYLNEGSRPADWVAWASYYEKFLHRSFASEASLQAEILCSIHPFHLARAQLLCETLRGKTVLCHDSWIELTDQGDSRPLLNMAEAYISLF</sequence>
<gene>
    <name evidence="1" type="ORF">P4H66_05955</name>
</gene>
<comment type="caution">
    <text evidence="1">The sequence shown here is derived from an EMBL/GenBank/DDBJ whole genome shotgun (WGS) entry which is preliminary data.</text>
</comment>
<evidence type="ECO:0000313" key="2">
    <source>
        <dbReference type="Proteomes" id="UP001344632"/>
    </source>
</evidence>
<dbReference type="EMBL" id="JARLKZ010000004">
    <property type="protein sequence ID" value="MEC0239397.1"/>
    <property type="molecule type" value="Genomic_DNA"/>
</dbReference>
<keyword evidence="2" id="KW-1185">Reference proteome</keyword>
<organism evidence="1 2">
    <name type="scientific">Paenibacillus dokdonensis</name>
    <dbReference type="NCBI Taxonomy" id="2567944"/>
    <lineage>
        <taxon>Bacteria</taxon>
        <taxon>Bacillati</taxon>
        <taxon>Bacillota</taxon>
        <taxon>Bacilli</taxon>
        <taxon>Bacillales</taxon>
        <taxon>Paenibacillaceae</taxon>
        <taxon>Paenibacillus</taxon>
    </lineage>
</organism>
<evidence type="ECO:0000313" key="1">
    <source>
        <dbReference type="EMBL" id="MEC0239397.1"/>
    </source>
</evidence>
<reference evidence="1 2" key="1">
    <citation type="submission" date="2023-03" db="EMBL/GenBank/DDBJ databases">
        <title>Bacillus Genome Sequencing.</title>
        <authorList>
            <person name="Dunlap C."/>
        </authorList>
    </citation>
    <scope>NUCLEOTIDE SEQUENCE [LARGE SCALE GENOMIC DNA]</scope>
    <source>
        <strain evidence="1 2">BD-525</strain>
    </source>
</reference>